<protein>
    <submittedName>
        <fullName evidence="2">Uncharacterized protein</fullName>
    </submittedName>
</protein>
<gene>
    <name evidence="2" type="ORF">HAX54_013866</name>
</gene>
<sequence>MGEDGGQQRGFGGEVSPLGREENKGEEERLRAVINGGLRGRSEGLGGRRRPEIEGEKKKVVAWSCHRLATAIAAVKREERGRPGLGLVFSGQTLPKTMVEADDKEGKGRGLRRGGENERSGDGVFRWPVGREMTKRKSREWRGWYRLQLPG</sequence>
<evidence type="ECO:0000313" key="3">
    <source>
        <dbReference type="Proteomes" id="UP000823775"/>
    </source>
</evidence>
<feature type="compositionally biased region" description="Basic and acidic residues" evidence="1">
    <location>
        <begin position="19"/>
        <end position="31"/>
    </location>
</feature>
<comment type="caution">
    <text evidence="2">The sequence shown here is derived from an EMBL/GenBank/DDBJ whole genome shotgun (WGS) entry which is preliminary data.</text>
</comment>
<keyword evidence="3" id="KW-1185">Reference proteome</keyword>
<evidence type="ECO:0000313" key="2">
    <source>
        <dbReference type="EMBL" id="MCE5165995.1"/>
    </source>
</evidence>
<feature type="region of interest" description="Disordered" evidence="1">
    <location>
        <begin position="1"/>
        <end position="53"/>
    </location>
</feature>
<dbReference type="Proteomes" id="UP000823775">
    <property type="component" value="Unassembled WGS sequence"/>
</dbReference>
<organism evidence="2 3">
    <name type="scientific">Datura stramonium</name>
    <name type="common">Jimsonweed</name>
    <name type="synonym">Common thornapple</name>
    <dbReference type="NCBI Taxonomy" id="4076"/>
    <lineage>
        <taxon>Eukaryota</taxon>
        <taxon>Viridiplantae</taxon>
        <taxon>Streptophyta</taxon>
        <taxon>Embryophyta</taxon>
        <taxon>Tracheophyta</taxon>
        <taxon>Spermatophyta</taxon>
        <taxon>Magnoliopsida</taxon>
        <taxon>eudicotyledons</taxon>
        <taxon>Gunneridae</taxon>
        <taxon>Pentapetalae</taxon>
        <taxon>asterids</taxon>
        <taxon>lamiids</taxon>
        <taxon>Solanales</taxon>
        <taxon>Solanaceae</taxon>
        <taxon>Solanoideae</taxon>
        <taxon>Datureae</taxon>
        <taxon>Datura</taxon>
    </lineage>
</organism>
<accession>A0ABS8Y1Y2</accession>
<feature type="compositionally biased region" description="Basic and acidic residues" evidence="1">
    <location>
        <begin position="99"/>
        <end position="121"/>
    </location>
</feature>
<proteinExistence type="predicted"/>
<dbReference type="EMBL" id="JACEIK010018450">
    <property type="protein sequence ID" value="MCE5165995.1"/>
    <property type="molecule type" value="Genomic_DNA"/>
</dbReference>
<feature type="compositionally biased region" description="Gly residues" evidence="1">
    <location>
        <begin position="1"/>
        <end position="13"/>
    </location>
</feature>
<name>A0ABS8Y1Y2_DATST</name>
<evidence type="ECO:0000256" key="1">
    <source>
        <dbReference type="SAM" id="MobiDB-lite"/>
    </source>
</evidence>
<reference evidence="2 3" key="1">
    <citation type="journal article" date="2021" name="BMC Genomics">
        <title>Datura genome reveals duplications of psychoactive alkaloid biosynthetic genes and high mutation rate following tissue culture.</title>
        <authorList>
            <person name="Rajewski A."/>
            <person name="Carter-House D."/>
            <person name="Stajich J."/>
            <person name="Litt A."/>
        </authorList>
    </citation>
    <scope>NUCLEOTIDE SEQUENCE [LARGE SCALE GENOMIC DNA]</scope>
    <source>
        <strain evidence="2">AR-01</strain>
    </source>
</reference>
<feature type="region of interest" description="Disordered" evidence="1">
    <location>
        <begin position="96"/>
        <end position="125"/>
    </location>
</feature>